<feature type="domain" description="SHS2" evidence="1">
    <location>
        <begin position="20"/>
        <end position="190"/>
    </location>
</feature>
<accession>A0ABU2JEB6</accession>
<proteinExistence type="predicted"/>
<dbReference type="NCBIfam" id="TIGR01175">
    <property type="entry name" value="pilM"/>
    <property type="match status" value="1"/>
</dbReference>
<dbReference type="Gene3D" id="3.30.420.40">
    <property type="match status" value="2"/>
</dbReference>
<evidence type="ECO:0000313" key="2">
    <source>
        <dbReference type="EMBL" id="MDT0262598.1"/>
    </source>
</evidence>
<organism evidence="2 3">
    <name type="scientific">Jatrophihabitans lederbergiae</name>
    <dbReference type="NCBI Taxonomy" id="3075547"/>
    <lineage>
        <taxon>Bacteria</taxon>
        <taxon>Bacillati</taxon>
        <taxon>Actinomycetota</taxon>
        <taxon>Actinomycetes</taxon>
        <taxon>Jatrophihabitantales</taxon>
        <taxon>Jatrophihabitantaceae</taxon>
        <taxon>Jatrophihabitans</taxon>
    </lineage>
</organism>
<dbReference type="EMBL" id="JAVREH010000020">
    <property type="protein sequence ID" value="MDT0262598.1"/>
    <property type="molecule type" value="Genomic_DNA"/>
</dbReference>
<dbReference type="CDD" id="cd24049">
    <property type="entry name" value="ASKHA_NBD_PilM"/>
    <property type="match status" value="1"/>
</dbReference>
<dbReference type="InterPro" id="IPR043129">
    <property type="entry name" value="ATPase_NBD"/>
</dbReference>
<reference evidence="3" key="1">
    <citation type="submission" date="2023-07" db="EMBL/GenBank/DDBJ databases">
        <title>30 novel species of actinomycetes from the DSMZ collection.</title>
        <authorList>
            <person name="Nouioui I."/>
        </authorList>
    </citation>
    <scope>NUCLEOTIDE SEQUENCE [LARGE SCALE GENOMIC DNA]</scope>
    <source>
        <strain evidence="3">DSM 44399</strain>
    </source>
</reference>
<dbReference type="InterPro" id="IPR003494">
    <property type="entry name" value="SHS2_FtsA"/>
</dbReference>
<dbReference type="InterPro" id="IPR005883">
    <property type="entry name" value="PilM"/>
</dbReference>
<name>A0ABU2JEB6_9ACTN</name>
<protein>
    <submittedName>
        <fullName evidence="2">Type IV pilus assembly protein PilM</fullName>
    </submittedName>
</protein>
<sequence>MKQRRTGIAKVGVVNTDGHAIGLDLGATCVRAAILAPGAQDGHPSVTVHGLGQLELPEGAVVNGVVCNEAAVTDALRALWRLNNFECRNVILGMANQQIVVRDMTVPNLSPDQRAKALPFQAREIVALPMDQVLLDFAPLAEPDAETNTVTGLLVATPRQPVLAAVAAVEKAGLKVARVDLSTFATLRSIADERLAVEAVLDMGAHLTSIVIHNQGIPKVVRTVSRGGRELTDALADKLGFSPDDAERAKRDIGLDGPHPEIARILNEVLRPLLAEIRSSIHYFGSTSSGASLERISLTGGASSLHGLAELLTEQMSIPTSVVAPMQHISNRWTAAQPEANPEFHASAVSVGLAMGAAA</sequence>
<dbReference type="InterPro" id="IPR050696">
    <property type="entry name" value="FtsA/MreB"/>
</dbReference>
<gene>
    <name evidence="2" type="primary">pilM</name>
    <name evidence="2" type="ORF">RM423_14480</name>
</gene>
<dbReference type="SUPFAM" id="SSF53067">
    <property type="entry name" value="Actin-like ATPase domain"/>
    <property type="match status" value="2"/>
</dbReference>
<dbReference type="PIRSF" id="PIRSF019169">
    <property type="entry name" value="PilM"/>
    <property type="match status" value="1"/>
</dbReference>
<keyword evidence="3" id="KW-1185">Reference proteome</keyword>
<dbReference type="PANTHER" id="PTHR32432">
    <property type="entry name" value="CELL DIVISION PROTEIN FTSA-RELATED"/>
    <property type="match status" value="1"/>
</dbReference>
<evidence type="ECO:0000259" key="1">
    <source>
        <dbReference type="SMART" id="SM00842"/>
    </source>
</evidence>
<dbReference type="RefSeq" id="WP_311423748.1">
    <property type="nucleotide sequence ID" value="NZ_JAVREH010000020.1"/>
</dbReference>
<dbReference type="Gene3D" id="3.30.1490.300">
    <property type="match status" value="1"/>
</dbReference>
<comment type="caution">
    <text evidence="2">The sequence shown here is derived from an EMBL/GenBank/DDBJ whole genome shotgun (WGS) entry which is preliminary data.</text>
</comment>
<evidence type="ECO:0000313" key="3">
    <source>
        <dbReference type="Proteomes" id="UP001183176"/>
    </source>
</evidence>
<dbReference type="Proteomes" id="UP001183176">
    <property type="component" value="Unassembled WGS sequence"/>
</dbReference>
<dbReference type="PANTHER" id="PTHR32432:SF3">
    <property type="entry name" value="ETHANOLAMINE UTILIZATION PROTEIN EUTJ"/>
    <property type="match status" value="1"/>
</dbReference>
<dbReference type="Pfam" id="PF11104">
    <property type="entry name" value="PilM_2"/>
    <property type="match status" value="1"/>
</dbReference>
<dbReference type="SMART" id="SM00842">
    <property type="entry name" value="FtsA"/>
    <property type="match status" value="1"/>
</dbReference>